<keyword evidence="10" id="KW-0443">Lipid metabolism</keyword>
<dbReference type="Gene3D" id="1.20.90.10">
    <property type="entry name" value="Phospholipase A2 domain"/>
    <property type="match status" value="1"/>
</dbReference>
<comment type="cofactor">
    <cofactor evidence="1">
        <name>Ca(2+)</name>
        <dbReference type="ChEBI" id="CHEBI:29108"/>
    </cofactor>
</comment>
<gene>
    <name evidence="15" type="ORF">HERILL_LOCUS11675</name>
</gene>
<keyword evidence="7" id="KW-0378">Hydrolase</keyword>
<evidence type="ECO:0000256" key="8">
    <source>
        <dbReference type="ARBA" id="ARBA00022837"/>
    </source>
</evidence>
<dbReference type="CDD" id="cd04704">
    <property type="entry name" value="PLA2_bee_venom_like"/>
    <property type="match status" value="1"/>
</dbReference>
<dbReference type="AlphaFoldDB" id="A0A7R8UY21"/>
<evidence type="ECO:0000256" key="4">
    <source>
        <dbReference type="ARBA" id="ARBA00021721"/>
    </source>
</evidence>
<evidence type="ECO:0000313" key="16">
    <source>
        <dbReference type="Proteomes" id="UP000594454"/>
    </source>
</evidence>
<reference evidence="15 16" key="1">
    <citation type="submission" date="2020-11" db="EMBL/GenBank/DDBJ databases">
        <authorList>
            <person name="Wallbank WR R."/>
            <person name="Pardo Diaz C."/>
            <person name="Kozak K."/>
            <person name="Martin S."/>
            <person name="Jiggins C."/>
            <person name="Moest M."/>
            <person name="Warren A I."/>
            <person name="Generalovic N T."/>
            <person name="Byers J.R.P. K."/>
            <person name="Montejo-Kovacevich G."/>
            <person name="Yen C E."/>
        </authorList>
    </citation>
    <scope>NUCLEOTIDE SEQUENCE [LARGE SCALE GENOMIC DNA]</scope>
</reference>
<keyword evidence="6" id="KW-0479">Metal-binding</keyword>
<dbReference type="Proteomes" id="UP000594454">
    <property type="component" value="Chromosome 4"/>
</dbReference>
<name>A0A7R8UY21_HERIL</name>
<feature type="chain" id="PRO_5030749144" description="Phospholipase A2" evidence="13">
    <location>
        <begin position="22"/>
        <end position="207"/>
    </location>
</feature>
<dbReference type="EMBL" id="LR899012">
    <property type="protein sequence ID" value="CAD7089097.1"/>
    <property type="molecule type" value="Genomic_DNA"/>
</dbReference>
<evidence type="ECO:0000256" key="9">
    <source>
        <dbReference type="ARBA" id="ARBA00022963"/>
    </source>
</evidence>
<keyword evidence="13" id="KW-0732">Signal</keyword>
<organism evidence="15 16">
    <name type="scientific">Hermetia illucens</name>
    <name type="common">Black soldier fly</name>
    <dbReference type="NCBI Taxonomy" id="343691"/>
    <lineage>
        <taxon>Eukaryota</taxon>
        <taxon>Metazoa</taxon>
        <taxon>Ecdysozoa</taxon>
        <taxon>Arthropoda</taxon>
        <taxon>Hexapoda</taxon>
        <taxon>Insecta</taxon>
        <taxon>Pterygota</taxon>
        <taxon>Neoptera</taxon>
        <taxon>Endopterygota</taxon>
        <taxon>Diptera</taxon>
        <taxon>Brachycera</taxon>
        <taxon>Stratiomyomorpha</taxon>
        <taxon>Stratiomyidae</taxon>
        <taxon>Hermetiinae</taxon>
        <taxon>Hermetia</taxon>
    </lineage>
</organism>
<dbReference type="InterPro" id="IPR016090">
    <property type="entry name" value="PLA2-like_dom"/>
</dbReference>
<dbReference type="InterPro" id="IPR033113">
    <property type="entry name" value="PLA2_histidine"/>
</dbReference>
<evidence type="ECO:0000256" key="1">
    <source>
        <dbReference type="ARBA" id="ARBA00001913"/>
    </source>
</evidence>
<dbReference type="GO" id="GO:0046872">
    <property type="term" value="F:metal ion binding"/>
    <property type="evidence" value="ECO:0007669"/>
    <property type="project" value="UniProtKB-KW"/>
</dbReference>
<dbReference type="FunFam" id="1.20.90.10:FF:000002">
    <property type="entry name" value="Phospholipase A2 group III"/>
    <property type="match status" value="1"/>
</dbReference>
<dbReference type="PANTHER" id="PTHR12253">
    <property type="entry name" value="RH14732P"/>
    <property type="match status" value="1"/>
</dbReference>
<keyword evidence="8" id="KW-0106">Calcium</keyword>
<keyword evidence="11" id="KW-1015">Disulfide bond</keyword>
<sequence length="207" mass="23649">MSSQDWWLILLVLTLNSFCQGNQVLDVTHDVSTSDVKEVDRASLTVPGTKWCGPGNTASGPNDLGVYMETDKCCRAHDNCDNIPSGESKHGLTNNDPFTVLHCDCDKAFYDCLMASKDKVAPVIGENYFLLRSRCYREDYPIKECQEYEKLLIFRRCVKYEVDNSGSKQYQWFNLPFYSDKPFPNYTSRRRFAGDMNTIDDSPANED</sequence>
<dbReference type="EC" id="3.1.1.4" evidence="3"/>
<dbReference type="PROSITE" id="PS00118">
    <property type="entry name" value="PA2_HIS"/>
    <property type="match status" value="1"/>
</dbReference>
<feature type="domain" description="Phospholipase A2-like central" evidence="14">
    <location>
        <begin position="46"/>
        <end position="138"/>
    </location>
</feature>
<evidence type="ECO:0000256" key="11">
    <source>
        <dbReference type="ARBA" id="ARBA00023157"/>
    </source>
</evidence>
<evidence type="ECO:0000259" key="14">
    <source>
        <dbReference type="Pfam" id="PF05826"/>
    </source>
</evidence>
<evidence type="ECO:0000256" key="3">
    <source>
        <dbReference type="ARBA" id="ARBA00013278"/>
    </source>
</evidence>
<evidence type="ECO:0000256" key="6">
    <source>
        <dbReference type="ARBA" id="ARBA00022723"/>
    </source>
</evidence>
<evidence type="ECO:0000256" key="7">
    <source>
        <dbReference type="ARBA" id="ARBA00022801"/>
    </source>
</evidence>
<evidence type="ECO:0000256" key="2">
    <source>
        <dbReference type="ARBA" id="ARBA00004613"/>
    </source>
</evidence>
<dbReference type="OrthoDB" id="10059604at2759"/>
<protein>
    <recommendedName>
        <fullName evidence="4">Phospholipase A2</fullName>
        <ecNumber evidence="3">3.1.1.4</ecNumber>
    </recommendedName>
    <alternativeName>
        <fullName evidence="12">Phosphatidylcholine 2-acylhydrolase</fullName>
    </alternativeName>
</protein>
<dbReference type="GO" id="GO:0050482">
    <property type="term" value="P:arachidonate secretion"/>
    <property type="evidence" value="ECO:0007669"/>
    <property type="project" value="InterPro"/>
</dbReference>
<comment type="subcellular location">
    <subcellularLocation>
        <location evidence="2">Secreted</location>
    </subcellularLocation>
</comment>
<dbReference type="InterPro" id="IPR036444">
    <property type="entry name" value="PLipase_A2_dom_sf"/>
</dbReference>
<evidence type="ECO:0000256" key="12">
    <source>
        <dbReference type="ARBA" id="ARBA00029903"/>
    </source>
</evidence>
<evidence type="ECO:0000256" key="5">
    <source>
        <dbReference type="ARBA" id="ARBA00022525"/>
    </source>
</evidence>
<dbReference type="GO" id="GO:0005576">
    <property type="term" value="C:extracellular region"/>
    <property type="evidence" value="ECO:0007669"/>
    <property type="project" value="UniProtKB-SubCell"/>
</dbReference>
<evidence type="ECO:0000256" key="13">
    <source>
        <dbReference type="SAM" id="SignalP"/>
    </source>
</evidence>
<dbReference type="InParanoid" id="A0A7R8UY21"/>
<dbReference type="SUPFAM" id="SSF48619">
    <property type="entry name" value="Phospholipase A2, PLA2"/>
    <property type="match status" value="1"/>
</dbReference>
<evidence type="ECO:0000313" key="15">
    <source>
        <dbReference type="EMBL" id="CAD7089097.1"/>
    </source>
</evidence>
<dbReference type="GO" id="GO:0006644">
    <property type="term" value="P:phospholipid metabolic process"/>
    <property type="evidence" value="ECO:0007669"/>
    <property type="project" value="InterPro"/>
</dbReference>
<keyword evidence="9" id="KW-0442">Lipid degradation</keyword>
<dbReference type="GO" id="GO:0004623">
    <property type="term" value="F:phospholipase A2 activity"/>
    <property type="evidence" value="ECO:0007669"/>
    <property type="project" value="UniProtKB-EC"/>
</dbReference>
<accession>A0A7R8UY21</accession>
<keyword evidence="16" id="KW-1185">Reference proteome</keyword>
<proteinExistence type="predicted"/>
<dbReference type="Pfam" id="PF05826">
    <property type="entry name" value="Phospholip_A2_2"/>
    <property type="match status" value="1"/>
</dbReference>
<keyword evidence="5" id="KW-0964">Secreted</keyword>
<dbReference type="GO" id="GO:0016042">
    <property type="term" value="P:lipid catabolic process"/>
    <property type="evidence" value="ECO:0007669"/>
    <property type="project" value="UniProtKB-KW"/>
</dbReference>
<feature type="signal peptide" evidence="13">
    <location>
        <begin position="1"/>
        <end position="21"/>
    </location>
</feature>
<evidence type="ECO:0000256" key="10">
    <source>
        <dbReference type="ARBA" id="ARBA00023098"/>
    </source>
</evidence>